<sequence length="116" mass="13349">MRPPPIADTFVSTSGICEHSVIDLAHALMQVHRDCRVQHCAWKQVAYRTLVHYRRLQPPRWSPRERAHLRGVEFPVSAADYSTFTHNEVPVATFEQVLAGLNELANDARHHDRSDR</sequence>
<evidence type="ECO:0000313" key="2">
    <source>
        <dbReference type="Proteomes" id="UP000565711"/>
    </source>
</evidence>
<dbReference type="EMBL" id="JAAXOP010000019">
    <property type="protein sequence ID" value="NKY53626.1"/>
    <property type="molecule type" value="Genomic_DNA"/>
</dbReference>
<proteinExistence type="predicted"/>
<evidence type="ECO:0000313" key="1">
    <source>
        <dbReference type="EMBL" id="NKY53626.1"/>
    </source>
</evidence>
<protein>
    <submittedName>
        <fullName evidence="1">Uncharacterized protein</fullName>
    </submittedName>
</protein>
<gene>
    <name evidence="1" type="ORF">HGA08_25860</name>
</gene>
<dbReference type="AlphaFoldDB" id="A0A846Y2A1"/>
<keyword evidence="2" id="KW-1185">Reference proteome</keyword>
<comment type="caution">
    <text evidence="1">The sequence shown here is derived from an EMBL/GenBank/DDBJ whole genome shotgun (WGS) entry which is preliminary data.</text>
</comment>
<accession>A0A846Y2A1</accession>
<organism evidence="1 2">
    <name type="scientific">Nocardia vermiculata</name>
    <dbReference type="NCBI Taxonomy" id="257274"/>
    <lineage>
        <taxon>Bacteria</taxon>
        <taxon>Bacillati</taxon>
        <taxon>Actinomycetota</taxon>
        <taxon>Actinomycetes</taxon>
        <taxon>Mycobacteriales</taxon>
        <taxon>Nocardiaceae</taxon>
        <taxon>Nocardia</taxon>
    </lineage>
</organism>
<dbReference type="RefSeq" id="WP_067877323.1">
    <property type="nucleotide sequence ID" value="NZ_JAAXOP010000019.1"/>
</dbReference>
<name>A0A846Y2A1_9NOCA</name>
<reference evidence="1 2" key="1">
    <citation type="submission" date="2020-04" db="EMBL/GenBank/DDBJ databases">
        <title>MicrobeNet Type strains.</title>
        <authorList>
            <person name="Nicholson A.C."/>
        </authorList>
    </citation>
    <scope>NUCLEOTIDE SEQUENCE [LARGE SCALE GENOMIC DNA]</scope>
    <source>
        <strain evidence="1 2">JCM 12354</strain>
    </source>
</reference>
<dbReference type="Proteomes" id="UP000565711">
    <property type="component" value="Unassembled WGS sequence"/>
</dbReference>